<organism evidence="2 3">
    <name type="scientific">Streptomyces ipomoeae</name>
    <dbReference type="NCBI Taxonomy" id="103232"/>
    <lineage>
        <taxon>Bacteria</taxon>
        <taxon>Bacillati</taxon>
        <taxon>Actinomycetota</taxon>
        <taxon>Actinomycetes</taxon>
        <taxon>Kitasatosporales</taxon>
        <taxon>Streptomycetaceae</taxon>
        <taxon>Streptomyces</taxon>
    </lineage>
</organism>
<dbReference type="AlphaFoldDB" id="A0AAE9AV48"/>
<evidence type="ECO:0000313" key="2">
    <source>
        <dbReference type="EMBL" id="TQE15198.1"/>
    </source>
</evidence>
<dbReference type="RefSeq" id="WP_141586656.1">
    <property type="nucleotide sequence ID" value="NZ_SPAZ01000371.1"/>
</dbReference>
<feature type="compositionally biased region" description="Gly residues" evidence="1">
    <location>
        <begin position="77"/>
        <end position="89"/>
    </location>
</feature>
<gene>
    <name evidence="2" type="ORF">Sipo8835_46275</name>
</gene>
<feature type="region of interest" description="Disordered" evidence="1">
    <location>
        <begin position="53"/>
        <end position="150"/>
    </location>
</feature>
<proteinExistence type="predicted"/>
<dbReference type="Proteomes" id="UP000318720">
    <property type="component" value="Unassembled WGS sequence"/>
</dbReference>
<protein>
    <submittedName>
        <fullName evidence="2">Uncharacterized protein</fullName>
    </submittedName>
</protein>
<evidence type="ECO:0000313" key="3">
    <source>
        <dbReference type="Proteomes" id="UP000318720"/>
    </source>
</evidence>
<feature type="compositionally biased region" description="Pro residues" evidence="1">
    <location>
        <begin position="107"/>
        <end position="142"/>
    </location>
</feature>
<comment type="caution">
    <text evidence="2">The sequence shown here is derived from an EMBL/GenBank/DDBJ whole genome shotgun (WGS) entry which is preliminary data.</text>
</comment>
<feature type="compositionally biased region" description="Basic and acidic residues" evidence="1">
    <location>
        <begin position="53"/>
        <end position="68"/>
    </location>
</feature>
<reference evidence="2 3" key="1">
    <citation type="submission" date="2019-03" db="EMBL/GenBank/DDBJ databases">
        <title>Comparative genomic analyses of the sweetpotato soil rot pathogen, Streptomyces ipomoeae.</title>
        <authorList>
            <person name="Ruschel Soares N."/>
            <person name="Badger J.H."/>
            <person name="Huguet-Tapia J.C."/>
            <person name="Clark C.A."/>
            <person name="Pettis G.S."/>
        </authorList>
    </citation>
    <scope>NUCLEOTIDE SEQUENCE [LARGE SCALE GENOMIC DNA]</scope>
    <source>
        <strain evidence="2 3">88-35</strain>
    </source>
</reference>
<dbReference type="EMBL" id="SPAZ01000371">
    <property type="protein sequence ID" value="TQE15198.1"/>
    <property type="molecule type" value="Genomic_DNA"/>
</dbReference>
<evidence type="ECO:0000256" key="1">
    <source>
        <dbReference type="SAM" id="MobiDB-lite"/>
    </source>
</evidence>
<sequence>MTNNEGEAWGGVELDRAEAELRQVLAVRMQRAVPADLVVTTRTEIEKREFTAYAKGWRDRGEHEDQRRRAAAALRSPGGGTGTHGGTDGYGTPPHRDSVGKILPFPQQTPPPASPTPEPPQRQPQPQSQPHPHPHPHPPSARPHPSDGDL</sequence>
<accession>A0AAE9AV48</accession>
<name>A0AAE9AV48_9ACTN</name>